<name>A0A0F7KCX8_9PROT</name>
<organism evidence="2 4">
    <name type="scientific">Nitrosomonas communis</name>
    <dbReference type="NCBI Taxonomy" id="44574"/>
    <lineage>
        <taxon>Bacteria</taxon>
        <taxon>Pseudomonadati</taxon>
        <taxon>Pseudomonadota</taxon>
        <taxon>Betaproteobacteria</taxon>
        <taxon>Nitrosomonadales</taxon>
        <taxon>Nitrosomonadaceae</taxon>
        <taxon>Nitrosomonas</taxon>
    </lineage>
</organism>
<dbReference type="PANTHER" id="PTHR24422">
    <property type="entry name" value="CHEMOTAXIS PROTEIN METHYLTRANSFERASE"/>
    <property type="match status" value="1"/>
</dbReference>
<dbReference type="InterPro" id="IPR000780">
    <property type="entry name" value="CheR_MeTrfase"/>
</dbReference>
<reference evidence="2 4" key="2">
    <citation type="journal article" date="2016" name="Genome Announc.">
        <title>Genome Sequence of Nitrosomonas communis Strain Nm2, a Mesophilic Ammonia-Oxidizing Bacterium Isolated from Mediterranean Soil.</title>
        <authorList>
            <person name="Kozlowski J.A."/>
            <person name="Kits K.D."/>
            <person name="Stein L.Y."/>
        </authorList>
    </citation>
    <scope>NUCLEOTIDE SEQUENCE [LARGE SCALE GENOMIC DNA]</scope>
    <source>
        <strain evidence="2 4">Nm2</strain>
    </source>
</reference>
<dbReference type="RefSeq" id="WP_046848757.1">
    <property type="nucleotide sequence ID" value="NZ_CBDIPD010000028.1"/>
</dbReference>
<evidence type="ECO:0000313" key="4">
    <source>
        <dbReference type="Proteomes" id="UP000034156"/>
    </source>
</evidence>
<dbReference type="InterPro" id="IPR022642">
    <property type="entry name" value="CheR_C"/>
</dbReference>
<keyword evidence="3" id="KW-0808">Transferase</keyword>
<dbReference type="EMBL" id="CP011451">
    <property type="protein sequence ID" value="AKH36654.1"/>
    <property type="molecule type" value="Genomic_DNA"/>
</dbReference>
<dbReference type="Gene3D" id="3.40.50.150">
    <property type="entry name" value="Vaccinia Virus protein VP39"/>
    <property type="match status" value="1"/>
</dbReference>
<keyword evidence="3" id="KW-0489">Methyltransferase</keyword>
<reference evidence="3 5" key="3">
    <citation type="submission" date="2019-07" db="EMBL/GenBank/DDBJ databases">
        <title>Active sludge and wastewater microbial communities from Klosterneuburg, Austria.</title>
        <authorList>
            <person name="Wagner M."/>
        </authorList>
    </citation>
    <scope>NUCLEOTIDE SEQUENCE [LARGE SCALE GENOMIC DNA]</scope>
    <source>
        <strain evidence="3 5">Nm2</strain>
    </source>
</reference>
<accession>A0A0F7KCX8</accession>
<feature type="domain" description="CheR-type methyltransferase" evidence="1">
    <location>
        <begin position="31"/>
        <end position="252"/>
    </location>
</feature>
<dbReference type="OrthoDB" id="9816309at2"/>
<dbReference type="PANTHER" id="PTHR24422:SF10">
    <property type="entry name" value="CHEMOTAXIS PROTEIN METHYLTRANSFERASE 2"/>
    <property type="match status" value="1"/>
</dbReference>
<evidence type="ECO:0000259" key="1">
    <source>
        <dbReference type="PROSITE" id="PS50123"/>
    </source>
</evidence>
<reference evidence="4" key="1">
    <citation type="submission" date="2015-05" db="EMBL/GenBank/DDBJ databases">
        <title>Draft genome of Nitrosomonas communis strain Nm2.</title>
        <authorList>
            <person name="Kozlowski J.A."/>
            <person name="Kits K.D."/>
            <person name="Stein L.Y."/>
        </authorList>
    </citation>
    <scope>NUCLEOTIDE SEQUENCE [LARGE SCALE GENOMIC DNA]</scope>
    <source>
        <strain evidence="4">Nm2</strain>
    </source>
</reference>
<sequence length="271" mass="32189">MKDEACIHFLQWVLPQMQLRWPGFRRVRKQVCKRIGQRINQLGLVDESAYRNYLLNHVSEWQILASLCHVTISRFYRDKVVFNRLESELIPRLCAQLQLRGEKYFYCWCAGCARGEEAYSLVLLWTFVLQDRYPEVVISITATDIEPLMIQQARKACYPFSSVKNLAPEWRQKAFRQINDRYCLSPIYQHPVTFSISDVEQDIDMRSYHLVLCRNLVFTYFSLERQVQFLHKLQTRLLEGGVLVLGAHERLPEGVSGWRQWQPRLPIYVRE</sequence>
<protein>
    <submittedName>
        <fullName evidence="3">Chemotaxis protein methyltransferase CheR</fullName>
    </submittedName>
</protein>
<dbReference type="Pfam" id="PF01739">
    <property type="entry name" value="CheR"/>
    <property type="match status" value="1"/>
</dbReference>
<dbReference type="Proteomes" id="UP000324176">
    <property type="component" value="Unassembled WGS sequence"/>
</dbReference>
<gene>
    <name evidence="2" type="ORF">AAW31_00590</name>
    <name evidence="3" type="ORF">BCL69_10529</name>
</gene>
<proteinExistence type="predicted"/>
<dbReference type="KEGG" id="nco:AAW31_00590"/>
<dbReference type="InterPro" id="IPR050903">
    <property type="entry name" value="Bact_Chemotaxis_MeTrfase"/>
</dbReference>
<dbReference type="InterPro" id="IPR029063">
    <property type="entry name" value="SAM-dependent_MTases_sf"/>
</dbReference>
<keyword evidence="4" id="KW-1185">Reference proteome</keyword>
<evidence type="ECO:0000313" key="2">
    <source>
        <dbReference type="EMBL" id="AKH36654.1"/>
    </source>
</evidence>
<dbReference type="PROSITE" id="PS50123">
    <property type="entry name" value="CHER"/>
    <property type="match status" value="1"/>
</dbReference>
<dbReference type="GO" id="GO:0032259">
    <property type="term" value="P:methylation"/>
    <property type="evidence" value="ECO:0007669"/>
    <property type="project" value="UniProtKB-KW"/>
</dbReference>
<dbReference type="SMART" id="SM00138">
    <property type="entry name" value="MeTrc"/>
    <property type="match status" value="1"/>
</dbReference>
<dbReference type="EMBL" id="VNHT01000052">
    <property type="protein sequence ID" value="TYP81177.1"/>
    <property type="molecule type" value="Genomic_DNA"/>
</dbReference>
<dbReference type="PATRIC" id="fig|44574.3.peg.149"/>
<evidence type="ECO:0000313" key="3">
    <source>
        <dbReference type="EMBL" id="TYP81177.1"/>
    </source>
</evidence>
<dbReference type="SUPFAM" id="SSF53335">
    <property type="entry name" value="S-adenosyl-L-methionine-dependent methyltransferases"/>
    <property type="match status" value="1"/>
</dbReference>
<dbReference type="GO" id="GO:0008757">
    <property type="term" value="F:S-adenosylmethionine-dependent methyltransferase activity"/>
    <property type="evidence" value="ECO:0007669"/>
    <property type="project" value="InterPro"/>
</dbReference>
<evidence type="ECO:0000313" key="5">
    <source>
        <dbReference type="Proteomes" id="UP000324176"/>
    </source>
</evidence>
<dbReference type="AlphaFoldDB" id="A0A0F7KCX8"/>
<dbReference type="Proteomes" id="UP000034156">
    <property type="component" value="Chromosome"/>
</dbReference>